<dbReference type="Proteomes" id="UP001515683">
    <property type="component" value="Unassembled WGS sequence"/>
</dbReference>
<keyword evidence="2" id="KW-0649">Protein kinase inhibitor</keyword>
<dbReference type="PANTHER" id="PTHR30289:SF1">
    <property type="entry name" value="PEBP (PHOSPHATIDYLETHANOLAMINE-BINDING PROTEIN) FAMILY PROTEIN"/>
    <property type="match status" value="1"/>
</dbReference>
<sequence>MKVMHQAMMALAGVTLCSTAALAAPFTLHSTDFHNAGPLPVSMGAGGQCPGSNLSPQLSWQGEPAGTKSYVLLIEDPQGVNGLGMTHFIGYGIDAQRHAFNREDLSQNRGYIAGTNGKQIQGYFGPCPPAVSDIHNYNFTLIATDLAPDALARGETREAVMAALKGHNLGSAGLVGQFILPAKRK</sequence>
<gene>
    <name evidence="2" type="ORF">F3J40_11155</name>
</gene>
<dbReference type="CDD" id="cd00865">
    <property type="entry name" value="PEBP_bact_arch"/>
    <property type="match status" value="1"/>
</dbReference>
<evidence type="ECO:0000256" key="1">
    <source>
        <dbReference type="SAM" id="SignalP"/>
    </source>
</evidence>
<reference evidence="2 3" key="1">
    <citation type="journal article" date="2019" name="bioRxiv">
        <title>Bacteria contribute to plant secondary compound degradation in a generalist herbivore system.</title>
        <authorList>
            <person name="Francoeur C.B."/>
            <person name="Khadempour L."/>
            <person name="Moreira-Soto R.D."/>
            <person name="Gotting K."/>
            <person name="Book A.J."/>
            <person name="Pinto-Tomas A.A."/>
            <person name="Keefover-Ring K."/>
            <person name="Currie C.R."/>
        </authorList>
    </citation>
    <scope>NUCLEOTIDE SEQUENCE [LARGE SCALE GENOMIC DNA]</scope>
    <source>
        <strain evidence="2">Acro-835</strain>
    </source>
</reference>
<dbReference type="PANTHER" id="PTHR30289">
    <property type="entry name" value="UNCHARACTERIZED PROTEIN YBCL-RELATED"/>
    <property type="match status" value="1"/>
</dbReference>
<dbReference type="InterPro" id="IPR008914">
    <property type="entry name" value="PEBP"/>
</dbReference>
<feature type="chain" id="PRO_5046639203" evidence="1">
    <location>
        <begin position="24"/>
        <end position="185"/>
    </location>
</feature>
<dbReference type="NCBIfam" id="TIGR00481">
    <property type="entry name" value="YbhB/YbcL family Raf kinase inhibitor-like protein"/>
    <property type="match status" value="1"/>
</dbReference>
<protein>
    <submittedName>
        <fullName evidence="2">YbhB/YbcL family Raf kinase inhibitor-like protein</fullName>
    </submittedName>
</protein>
<evidence type="ECO:0000313" key="3">
    <source>
        <dbReference type="Proteomes" id="UP001515683"/>
    </source>
</evidence>
<organism evidence="2 3">
    <name type="scientific">Candidatus Pantoea multigeneris</name>
    <dbReference type="NCBI Taxonomy" id="2608357"/>
    <lineage>
        <taxon>Bacteria</taxon>
        <taxon>Pseudomonadati</taxon>
        <taxon>Pseudomonadota</taxon>
        <taxon>Gammaproteobacteria</taxon>
        <taxon>Enterobacterales</taxon>
        <taxon>Erwiniaceae</taxon>
        <taxon>Pantoea</taxon>
    </lineage>
</organism>
<feature type="signal peptide" evidence="1">
    <location>
        <begin position="1"/>
        <end position="23"/>
    </location>
</feature>
<proteinExistence type="predicted"/>
<accession>A0ABX0R9W4</accession>
<name>A0ABX0R9W4_9GAMM</name>
<evidence type="ECO:0000313" key="2">
    <source>
        <dbReference type="EMBL" id="NIF22155.1"/>
    </source>
</evidence>
<keyword evidence="3" id="KW-1185">Reference proteome</keyword>
<dbReference type="SUPFAM" id="SSF49777">
    <property type="entry name" value="PEBP-like"/>
    <property type="match status" value="1"/>
</dbReference>
<dbReference type="EMBL" id="VWXF01000004">
    <property type="protein sequence ID" value="NIF22155.1"/>
    <property type="molecule type" value="Genomic_DNA"/>
</dbReference>
<dbReference type="InterPro" id="IPR036610">
    <property type="entry name" value="PEBP-like_sf"/>
</dbReference>
<dbReference type="Pfam" id="PF01161">
    <property type="entry name" value="PBP"/>
    <property type="match status" value="1"/>
</dbReference>
<dbReference type="RefSeq" id="WP_167014608.1">
    <property type="nucleotide sequence ID" value="NZ_VWXF01000004.1"/>
</dbReference>
<dbReference type="InterPro" id="IPR005247">
    <property type="entry name" value="YbhB_YbcL/LppC-like"/>
</dbReference>
<comment type="caution">
    <text evidence="2">The sequence shown here is derived from an EMBL/GenBank/DDBJ whole genome shotgun (WGS) entry which is preliminary data.</text>
</comment>
<dbReference type="Gene3D" id="3.90.280.10">
    <property type="entry name" value="PEBP-like"/>
    <property type="match status" value="1"/>
</dbReference>
<dbReference type="GO" id="GO:0004860">
    <property type="term" value="F:protein kinase inhibitor activity"/>
    <property type="evidence" value="ECO:0007669"/>
    <property type="project" value="UniProtKB-KW"/>
</dbReference>
<keyword evidence="1" id="KW-0732">Signal</keyword>